<keyword evidence="9 11" id="KW-0464">Manganese</keyword>
<comment type="subunit">
    <text evidence="3 11">Monomer.</text>
</comment>
<feature type="compositionally biased region" description="Basic and acidic residues" evidence="12">
    <location>
        <begin position="238"/>
        <end position="249"/>
    </location>
</feature>
<feature type="region of interest" description="Disordered" evidence="12">
    <location>
        <begin position="215"/>
        <end position="289"/>
    </location>
</feature>
<organism evidence="15 16">
    <name type="scientific">Meganyctiphanes norvegica</name>
    <name type="common">Northern krill</name>
    <name type="synonym">Thysanopoda norvegica</name>
    <dbReference type="NCBI Taxonomy" id="48144"/>
    <lineage>
        <taxon>Eukaryota</taxon>
        <taxon>Metazoa</taxon>
        <taxon>Ecdysozoa</taxon>
        <taxon>Arthropoda</taxon>
        <taxon>Crustacea</taxon>
        <taxon>Multicrustacea</taxon>
        <taxon>Malacostraca</taxon>
        <taxon>Eumalacostraca</taxon>
        <taxon>Eucarida</taxon>
        <taxon>Euphausiacea</taxon>
        <taxon>Euphausiidae</taxon>
        <taxon>Meganyctiphanes</taxon>
    </lineage>
</organism>
<keyword evidence="13" id="KW-0472">Membrane</keyword>
<evidence type="ECO:0000256" key="7">
    <source>
        <dbReference type="ARBA" id="ARBA00022801"/>
    </source>
</evidence>
<keyword evidence="13" id="KW-0812">Transmembrane</keyword>
<keyword evidence="13" id="KW-1133">Transmembrane helix</keyword>
<dbReference type="PROSITE" id="PS51959">
    <property type="entry name" value="ENDOU"/>
    <property type="match status" value="1"/>
</dbReference>
<evidence type="ECO:0000256" key="10">
    <source>
        <dbReference type="ARBA" id="ARBA00023239"/>
    </source>
</evidence>
<keyword evidence="16" id="KW-1185">Reference proteome</keyword>
<feature type="region of interest" description="Disordered" evidence="12">
    <location>
        <begin position="321"/>
        <end position="359"/>
    </location>
</feature>
<evidence type="ECO:0000256" key="11">
    <source>
        <dbReference type="RuleBase" id="RU367085"/>
    </source>
</evidence>
<keyword evidence="4 11" id="KW-0540">Nuclease</keyword>
<evidence type="ECO:0000256" key="2">
    <source>
        <dbReference type="ARBA" id="ARBA00010168"/>
    </source>
</evidence>
<feature type="domain" description="EndoU" evidence="14">
    <location>
        <begin position="468"/>
        <end position="737"/>
    </location>
</feature>
<reference evidence="15 16" key="1">
    <citation type="submission" date="2024-05" db="EMBL/GenBank/DDBJ databases">
        <authorList>
            <person name="Wallberg A."/>
        </authorList>
    </citation>
    <scope>NUCLEOTIDE SEQUENCE [LARGE SCALE GENOMIC DNA]</scope>
</reference>
<evidence type="ECO:0000256" key="1">
    <source>
        <dbReference type="ARBA" id="ARBA00001936"/>
    </source>
</evidence>
<comment type="similarity">
    <text evidence="2 11">Belongs to the ENDOU family.</text>
</comment>
<evidence type="ECO:0000256" key="12">
    <source>
        <dbReference type="SAM" id="MobiDB-lite"/>
    </source>
</evidence>
<dbReference type="EMBL" id="CAXKWB010007502">
    <property type="protein sequence ID" value="CAL4087491.1"/>
    <property type="molecule type" value="Genomic_DNA"/>
</dbReference>
<keyword evidence="10" id="KW-0456">Lyase</keyword>
<proteinExistence type="inferred from homology"/>
<dbReference type="GO" id="GO:0016787">
    <property type="term" value="F:hydrolase activity"/>
    <property type="evidence" value="ECO:0007669"/>
    <property type="project" value="UniProtKB-KW"/>
</dbReference>
<sequence>MYENDKPDVTKSDEEAKTTNIPIVGPATILATKELVGTDIKENIKKNEMESSKEIGGDISESTSRTDILVTATSASLEQDLNKKEKYAEDAEAPATGEDTHTPIGELEEFTSSGLSQQDEANITTLSETAIDHKVLPQEESLSEVAVQVAIKDNLLTNEEESTNHNNMEVGGSSLAQEDDKSTLITTTPETQESNVELAMDENLLPLEEGEASHTNMQIEGSPSSQQYAGTTTSTAAESKESPPQEESPHGTAVEVAIDESFLPPERGGVAPTNMKVEEGSPSQYQASTTITTAAEIQESPPKEESPHGTAVEVAIDVNPLSSEAEPNSSQKEQAVSTTSPQMEDDNTRGSSVEAGRTPQVDHFYVEGSVGNNRRVTTQPQKKKRRRRNLKIAIGVILVIIIGLGIGIGFLVADSKDSKELTTAATTTISTTTIATTDGSTTTSMISTPTTTTPKMTTTTTVSPSFISKAEMHNFTSGLIDLDDNNMGKKVKVDHQNKTQEGTDQTYGPLLDCKKGAMDGPTLTPFVALLDNYEAAVGNDETTTEEEEEEQKEFLDAVMETEIMKATEEFMRNKTFDGSLRDYLQQIWFTPYSRSWTGAIDTSGFEHTFVGEQKDGHVLGFQNWVNFCLQEKNDSLMYKGWKKSISLKPWSVIPNPLARNKGEILELSFEWQGNTRSLDNMFIGSSPELELALYTLCYWAKLGEKCHVQLNNHKFVIHTSDYGALGVVGSAYPDISSTII</sequence>
<evidence type="ECO:0000256" key="9">
    <source>
        <dbReference type="ARBA" id="ARBA00023211"/>
    </source>
</evidence>
<dbReference type="SUPFAM" id="SSF142877">
    <property type="entry name" value="EndoU-like"/>
    <property type="match status" value="1"/>
</dbReference>
<dbReference type="GO" id="GO:0046872">
    <property type="term" value="F:metal ion binding"/>
    <property type="evidence" value="ECO:0007669"/>
    <property type="project" value="UniProtKB-UniRule"/>
</dbReference>
<evidence type="ECO:0000256" key="4">
    <source>
        <dbReference type="ARBA" id="ARBA00022722"/>
    </source>
</evidence>
<evidence type="ECO:0000256" key="8">
    <source>
        <dbReference type="ARBA" id="ARBA00022884"/>
    </source>
</evidence>
<evidence type="ECO:0000256" key="5">
    <source>
        <dbReference type="ARBA" id="ARBA00022723"/>
    </source>
</evidence>
<dbReference type="InterPro" id="IPR039787">
    <property type="entry name" value="ENDOU"/>
</dbReference>
<evidence type="ECO:0000313" key="15">
    <source>
        <dbReference type="EMBL" id="CAL4087491.1"/>
    </source>
</evidence>
<dbReference type="CDD" id="cd21159">
    <property type="entry name" value="XendoU"/>
    <property type="match status" value="1"/>
</dbReference>
<comment type="cofactor">
    <cofactor evidence="1 11">
        <name>Mn(2+)</name>
        <dbReference type="ChEBI" id="CHEBI:29035"/>
    </cofactor>
</comment>
<feature type="transmembrane region" description="Helical" evidence="13">
    <location>
        <begin position="392"/>
        <end position="413"/>
    </location>
</feature>
<dbReference type="GO" id="GO:0004521">
    <property type="term" value="F:RNA endonuclease activity"/>
    <property type="evidence" value="ECO:0007669"/>
    <property type="project" value="UniProtKB-UniRule"/>
</dbReference>
<accession>A0AAV2QLJ8</accession>
<evidence type="ECO:0000256" key="3">
    <source>
        <dbReference type="ARBA" id="ARBA00011245"/>
    </source>
</evidence>
<feature type="region of interest" description="Disordered" evidence="12">
    <location>
        <begin position="79"/>
        <end position="123"/>
    </location>
</feature>
<dbReference type="Proteomes" id="UP001497623">
    <property type="component" value="Unassembled WGS sequence"/>
</dbReference>
<comment type="caution">
    <text evidence="15">The sequence shown here is derived from an EMBL/GenBank/DDBJ whole genome shotgun (WGS) entry which is preliminary data.</text>
</comment>
<keyword evidence="7 11" id="KW-0378">Hydrolase</keyword>
<feature type="compositionally biased region" description="Basic and acidic residues" evidence="12">
    <location>
        <begin position="80"/>
        <end position="89"/>
    </location>
</feature>
<evidence type="ECO:0000313" key="16">
    <source>
        <dbReference type="Proteomes" id="UP001497623"/>
    </source>
</evidence>
<dbReference type="InterPro" id="IPR037227">
    <property type="entry name" value="EndoU-like"/>
</dbReference>
<feature type="region of interest" description="Disordered" evidence="12">
    <location>
        <begin position="440"/>
        <end position="459"/>
    </location>
</feature>
<feature type="compositionally biased region" description="Polar residues" evidence="12">
    <location>
        <begin position="110"/>
        <end position="123"/>
    </location>
</feature>
<feature type="compositionally biased region" description="Polar residues" evidence="12">
    <location>
        <begin position="321"/>
        <end position="342"/>
    </location>
</feature>
<protein>
    <recommendedName>
        <fullName evidence="14">EndoU domain-containing protein</fullName>
    </recommendedName>
</protein>
<dbReference type="PANTHER" id="PTHR12439:SF11">
    <property type="entry name" value="URIDYLATE-SPECIFIC ENDORIBONUCLEASE"/>
    <property type="match status" value="1"/>
</dbReference>
<evidence type="ECO:0000259" key="14">
    <source>
        <dbReference type="PROSITE" id="PS51959"/>
    </source>
</evidence>
<feature type="region of interest" description="Disordered" evidence="12">
    <location>
        <begin position="157"/>
        <end position="181"/>
    </location>
</feature>
<dbReference type="GO" id="GO:0016829">
    <property type="term" value="F:lyase activity"/>
    <property type="evidence" value="ECO:0007669"/>
    <property type="project" value="UniProtKB-KW"/>
</dbReference>
<dbReference type="Pfam" id="PF09412">
    <property type="entry name" value="XendoU"/>
    <property type="match status" value="1"/>
</dbReference>
<keyword evidence="8 11" id="KW-0694">RNA-binding</keyword>
<keyword evidence="6 11" id="KW-0255">Endonuclease</keyword>
<evidence type="ECO:0000256" key="13">
    <source>
        <dbReference type="SAM" id="Phobius"/>
    </source>
</evidence>
<name>A0AAV2QLJ8_MEGNR</name>
<keyword evidence="5 11" id="KW-0479">Metal-binding</keyword>
<dbReference type="AlphaFoldDB" id="A0AAV2QLJ8"/>
<dbReference type="GO" id="GO:0003723">
    <property type="term" value="F:RNA binding"/>
    <property type="evidence" value="ECO:0007669"/>
    <property type="project" value="UniProtKB-UniRule"/>
</dbReference>
<gene>
    <name evidence="15" type="ORF">MNOR_LOCUS13241</name>
</gene>
<evidence type="ECO:0000256" key="6">
    <source>
        <dbReference type="ARBA" id="ARBA00022759"/>
    </source>
</evidence>
<dbReference type="PANTHER" id="PTHR12439">
    <property type="entry name" value="PLACENTAL PROTEIN 11-RELATED"/>
    <property type="match status" value="1"/>
</dbReference>
<dbReference type="InterPro" id="IPR018998">
    <property type="entry name" value="EndoU_C"/>
</dbReference>
<feature type="compositionally biased region" description="Polar residues" evidence="12">
    <location>
        <begin position="215"/>
        <end position="230"/>
    </location>
</feature>